<dbReference type="SMART" id="SM00131">
    <property type="entry name" value="KU"/>
    <property type="match status" value="1"/>
</dbReference>
<dbReference type="Pfam" id="PF00057">
    <property type="entry name" value="Ldl_recept_a"/>
    <property type="match status" value="1"/>
</dbReference>
<keyword evidence="5 15" id="KW-0732">Signal</keyword>
<dbReference type="InterPro" id="IPR002172">
    <property type="entry name" value="LDrepeatLR_classA_rpt"/>
</dbReference>
<dbReference type="Pfam" id="PF07502">
    <property type="entry name" value="MANEC"/>
    <property type="match status" value="1"/>
</dbReference>
<evidence type="ECO:0000259" key="16">
    <source>
        <dbReference type="PROSITE" id="PS50279"/>
    </source>
</evidence>
<keyword evidence="3" id="KW-0597">Phosphoprotein</keyword>
<dbReference type="InterPro" id="IPR013980">
    <property type="entry name" value="MANSC_dom"/>
</dbReference>
<dbReference type="PROSITE" id="PS50068">
    <property type="entry name" value="LDLRA_2"/>
    <property type="match status" value="1"/>
</dbReference>
<dbReference type="OrthoDB" id="10037294at2759"/>
<dbReference type="Proteomes" id="UP000515152">
    <property type="component" value="Chromosome 15"/>
</dbReference>
<dbReference type="PROSITE" id="PS50279">
    <property type="entry name" value="BPTI_KUNITZ_2"/>
    <property type="match status" value="1"/>
</dbReference>
<feature type="region of interest" description="Disordered" evidence="13">
    <location>
        <begin position="349"/>
        <end position="411"/>
    </location>
</feature>
<keyword evidence="9 19" id="KW-0675">Receptor</keyword>
<organism evidence="18 19">
    <name type="scientific">Clupea harengus</name>
    <name type="common">Atlantic herring</name>
    <dbReference type="NCBI Taxonomy" id="7950"/>
    <lineage>
        <taxon>Eukaryota</taxon>
        <taxon>Metazoa</taxon>
        <taxon>Chordata</taxon>
        <taxon>Craniata</taxon>
        <taxon>Vertebrata</taxon>
        <taxon>Euteleostomi</taxon>
        <taxon>Actinopterygii</taxon>
        <taxon>Neopterygii</taxon>
        <taxon>Teleostei</taxon>
        <taxon>Clupei</taxon>
        <taxon>Clupeiformes</taxon>
        <taxon>Clupeoidei</taxon>
        <taxon>Clupeidae</taxon>
        <taxon>Clupea</taxon>
    </lineage>
</organism>
<evidence type="ECO:0000256" key="9">
    <source>
        <dbReference type="ARBA" id="ARBA00023170"/>
    </source>
</evidence>
<name>A0A6P8GED3_CLUHA</name>
<evidence type="ECO:0000256" key="13">
    <source>
        <dbReference type="SAM" id="MobiDB-lite"/>
    </source>
</evidence>
<evidence type="ECO:0000313" key="19">
    <source>
        <dbReference type="RefSeq" id="XP_031437498.1"/>
    </source>
</evidence>
<dbReference type="SMART" id="SM00192">
    <property type="entry name" value="LDLa"/>
    <property type="match status" value="1"/>
</dbReference>
<feature type="disulfide bond" evidence="12">
    <location>
        <begin position="314"/>
        <end position="332"/>
    </location>
</feature>
<dbReference type="InterPro" id="IPR011106">
    <property type="entry name" value="MANSC_N"/>
</dbReference>
<dbReference type="InterPro" id="IPR023415">
    <property type="entry name" value="LDLR_class-A_CS"/>
</dbReference>
<dbReference type="SUPFAM" id="SSF57424">
    <property type="entry name" value="LDL receptor-like module"/>
    <property type="match status" value="1"/>
</dbReference>
<dbReference type="PROSITE" id="PS50986">
    <property type="entry name" value="MANSC"/>
    <property type="match status" value="1"/>
</dbReference>
<evidence type="ECO:0000256" key="4">
    <source>
        <dbReference type="ARBA" id="ARBA00022692"/>
    </source>
</evidence>
<dbReference type="InterPro" id="IPR036055">
    <property type="entry name" value="LDL_receptor-like_sf"/>
</dbReference>
<evidence type="ECO:0000259" key="17">
    <source>
        <dbReference type="PROSITE" id="PS50986"/>
    </source>
</evidence>
<dbReference type="InterPro" id="IPR020901">
    <property type="entry name" value="Prtase_inh_Kunz-CS"/>
</dbReference>
<dbReference type="KEGG" id="char:105899419"/>
<accession>A0A6P8GED3</accession>
<dbReference type="PROSITE" id="PS01209">
    <property type="entry name" value="LDLRA_1"/>
    <property type="match status" value="1"/>
</dbReference>
<evidence type="ECO:0000256" key="14">
    <source>
        <dbReference type="SAM" id="Phobius"/>
    </source>
</evidence>
<dbReference type="InterPro" id="IPR036880">
    <property type="entry name" value="Kunitz_BPTI_sf"/>
</dbReference>
<comment type="similarity">
    <text evidence="2">Belongs to the LDLR family.</text>
</comment>
<feature type="signal peptide" evidence="15">
    <location>
        <begin position="1"/>
        <end position="26"/>
    </location>
</feature>
<keyword evidence="6 14" id="KW-1133">Transmembrane helix</keyword>
<dbReference type="SUPFAM" id="SSF57362">
    <property type="entry name" value="BPTI-like"/>
    <property type="match status" value="1"/>
</dbReference>
<dbReference type="FunFam" id="4.10.410.10:FF:000006">
    <property type="entry name" value="Serine peptidase inhibitor, Kunitz type 1"/>
    <property type="match status" value="1"/>
</dbReference>
<evidence type="ECO:0000256" key="1">
    <source>
        <dbReference type="ARBA" id="ARBA00004479"/>
    </source>
</evidence>
<feature type="domain" description="MANSC" evidence="17">
    <location>
        <begin position="76"/>
        <end position="159"/>
    </location>
</feature>
<feature type="region of interest" description="Disordered" evidence="13">
    <location>
        <begin position="171"/>
        <end position="214"/>
    </location>
</feature>
<dbReference type="PANTHER" id="PTHR46876:SF1">
    <property type="entry name" value="LOW-DENSITY LIPOPROTEIN RECEPTOR-RELATED PROTEIN 11"/>
    <property type="match status" value="1"/>
</dbReference>
<evidence type="ECO:0000256" key="10">
    <source>
        <dbReference type="ARBA" id="ARBA00023180"/>
    </source>
</evidence>
<dbReference type="Gene3D" id="4.10.400.10">
    <property type="entry name" value="Low-density Lipoprotein Receptor"/>
    <property type="match status" value="1"/>
</dbReference>
<protein>
    <recommendedName>
        <fullName evidence="11">Low-density lipoprotein receptor-related protein 11</fullName>
    </recommendedName>
</protein>
<dbReference type="PROSITE" id="PS00280">
    <property type="entry name" value="BPTI_KUNITZ_1"/>
    <property type="match status" value="1"/>
</dbReference>
<dbReference type="PANTHER" id="PTHR46876">
    <property type="entry name" value="LOW-DENSITY LIPOPROTEIN RECEPTOR-RELATED PROTEIN 11"/>
    <property type="match status" value="1"/>
</dbReference>
<evidence type="ECO:0000256" key="6">
    <source>
        <dbReference type="ARBA" id="ARBA00022989"/>
    </source>
</evidence>
<dbReference type="InterPro" id="IPR002223">
    <property type="entry name" value="Kunitz_BPTI"/>
</dbReference>
<keyword evidence="19" id="KW-0449">Lipoprotein</keyword>
<evidence type="ECO:0000256" key="7">
    <source>
        <dbReference type="ARBA" id="ARBA00023136"/>
    </source>
</evidence>
<dbReference type="CDD" id="cd00112">
    <property type="entry name" value="LDLa"/>
    <property type="match status" value="1"/>
</dbReference>
<evidence type="ECO:0000256" key="15">
    <source>
        <dbReference type="SAM" id="SignalP"/>
    </source>
</evidence>
<evidence type="ECO:0000256" key="8">
    <source>
        <dbReference type="ARBA" id="ARBA00023157"/>
    </source>
</evidence>
<dbReference type="Gene3D" id="4.10.410.10">
    <property type="entry name" value="Pancreatic trypsin inhibitor Kunitz domain"/>
    <property type="match status" value="1"/>
</dbReference>
<dbReference type="FunFam" id="4.10.400.10:FF:000067">
    <property type="entry name" value="Serine peptidase inhibitor, Kunitz type 1"/>
    <property type="match status" value="1"/>
</dbReference>
<feature type="compositionally biased region" description="Polar residues" evidence="13">
    <location>
        <begin position="401"/>
        <end position="411"/>
    </location>
</feature>
<dbReference type="InterPro" id="IPR013783">
    <property type="entry name" value="Ig-like_fold"/>
</dbReference>
<dbReference type="AlphaFoldDB" id="A0A6P8GED3"/>
<keyword evidence="7 14" id="KW-0472">Membrane</keyword>
<sequence>MLLKTLHHRRLVLYVFLLCSVNRAFSRSSQLGLSDLKTKISGVEDLLEEFRKQLQQDQPYSRDDDAGDVCLSDFTEMEEHIIRARDSIEQGATFISAPSRVYSWKDCLHACCLDPHCTVAVMQEDLKQSDDSLGCYLFNCTYRNKNVCNFSMQQGFSTYSRVHNMTVHRAAAAPGNSVMSKQMSSRSRPLDDQAEDETSEQDMDEPPRTDAGQDVVVQLPTDWAVLDGRDSVDDHGVAHFEWALVKGNPSVTMKVNHPGLLKITDLQEGVYMFQLTVTDTAGQRSSDNVSVSVLAPERQAEACTGSCSHYQFICDDGCCIDISFACDGKQQCPDRSDEDFCHNFDGGRKTVSHPATPPAQAVDQSMIPSRPKAAVVEAKPPMDQTPTRSKPPPPVAPESPNQQSELVPEQCTSPPVVGPCKGIFPRWYYDPNAGECKHFIYGGCKGNHNNFLQEADCVSECIQIPAPVKAETTTAPVPKTYTVMAVFPKVTVSELKPENLPVSKSHRALGGHPPPESGAILPLVLGIVISALLLLMVGCRLRLVQHKLKKTRPLTTEESDYLINGMYL</sequence>
<proteinExistence type="inferred from homology"/>
<dbReference type="InterPro" id="IPR035986">
    <property type="entry name" value="PKD_dom_sf"/>
</dbReference>
<keyword evidence="18" id="KW-1185">Reference proteome</keyword>
<dbReference type="Pfam" id="PF22352">
    <property type="entry name" value="K319L-like_PKD"/>
    <property type="match status" value="1"/>
</dbReference>
<feature type="disulfide bond" evidence="12">
    <location>
        <begin position="326"/>
        <end position="341"/>
    </location>
</feature>
<dbReference type="SMART" id="SM00765">
    <property type="entry name" value="MANEC"/>
    <property type="match status" value="1"/>
</dbReference>
<keyword evidence="8 12" id="KW-1015">Disulfide bond</keyword>
<dbReference type="GeneID" id="105899419"/>
<keyword evidence="4 14" id="KW-0812">Transmembrane</keyword>
<feature type="transmembrane region" description="Helical" evidence="14">
    <location>
        <begin position="519"/>
        <end position="543"/>
    </location>
</feature>
<dbReference type="RefSeq" id="XP_031437498.1">
    <property type="nucleotide sequence ID" value="XM_031581638.1"/>
</dbReference>
<comment type="subcellular location">
    <subcellularLocation>
        <location evidence="1">Membrane</location>
        <topology evidence="1">Single-pass type I membrane protein</topology>
    </subcellularLocation>
</comment>
<dbReference type="PRINTS" id="PR00759">
    <property type="entry name" value="BASICPTASE"/>
</dbReference>
<reference evidence="19" key="1">
    <citation type="submission" date="2025-08" db="UniProtKB">
        <authorList>
            <consortium name="RefSeq"/>
        </authorList>
    </citation>
    <scope>IDENTIFICATION</scope>
</reference>
<dbReference type="GO" id="GO:0004867">
    <property type="term" value="F:serine-type endopeptidase inhibitor activity"/>
    <property type="evidence" value="ECO:0007669"/>
    <property type="project" value="InterPro"/>
</dbReference>
<dbReference type="FunFam" id="2.60.40.10:FF:000061">
    <property type="entry name" value="Dyslexia-associated protein KIAA0319 homolog"/>
    <property type="match status" value="1"/>
</dbReference>
<dbReference type="SUPFAM" id="SSF49299">
    <property type="entry name" value="PKD domain"/>
    <property type="match status" value="1"/>
</dbReference>
<dbReference type="Gene3D" id="2.60.40.10">
    <property type="entry name" value="Immunoglobulins"/>
    <property type="match status" value="1"/>
</dbReference>
<evidence type="ECO:0000256" key="11">
    <source>
        <dbReference type="ARBA" id="ARBA00074260"/>
    </source>
</evidence>
<evidence type="ECO:0000256" key="12">
    <source>
        <dbReference type="PROSITE-ProRule" id="PRU00124"/>
    </source>
</evidence>
<keyword evidence="10" id="KW-0325">Glycoprotein</keyword>
<dbReference type="GO" id="GO:0016020">
    <property type="term" value="C:membrane"/>
    <property type="evidence" value="ECO:0007669"/>
    <property type="project" value="UniProtKB-SubCell"/>
</dbReference>
<feature type="chain" id="PRO_5028290260" description="Low-density lipoprotein receptor-related protein 11" evidence="15">
    <location>
        <begin position="27"/>
        <end position="568"/>
    </location>
</feature>
<feature type="domain" description="BPTI/Kunitz inhibitor" evidence="16">
    <location>
        <begin position="411"/>
        <end position="461"/>
    </location>
</feature>
<dbReference type="Pfam" id="PF00014">
    <property type="entry name" value="Kunitz_BPTI"/>
    <property type="match status" value="1"/>
</dbReference>
<evidence type="ECO:0000256" key="5">
    <source>
        <dbReference type="ARBA" id="ARBA00022729"/>
    </source>
</evidence>
<feature type="disulfide bond" evidence="12">
    <location>
        <begin position="307"/>
        <end position="319"/>
    </location>
</feature>
<evidence type="ECO:0000256" key="2">
    <source>
        <dbReference type="ARBA" id="ARBA00009939"/>
    </source>
</evidence>
<evidence type="ECO:0000256" key="3">
    <source>
        <dbReference type="ARBA" id="ARBA00022553"/>
    </source>
</evidence>
<feature type="compositionally biased region" description="Polar residues" evidence="13">
    <location>
        <begin position="177"/>
        <end position="187"/>
    </location>
</feature>
<feature type="compositionally biased region" description="Acidic residues" evidence="13">
    <location>
        <begin position="192"/>
        <end position="204"/>
    </location>
</feature>
<dbReference type="CTD" id="84918"/>
<evidence type="ECO:0000313" key="18">
    <source>
        <dbReference type="Proteomes" id="UP000515152"/>
    </source>
</evidence>
<gene>
    <name evidence="19" type="primary">lrp11</name>
</gene>